<sequence>MVRAPAEREGTVAVFGEMDQELVQWWGAR</sequence>
<organism evidence="1 2">
    <name type="scientific">Streptomyces canus</name>
    <dbReference type="NCBI Taxonomy" id="58343"/>
    <lineage>
        <taxon>Bacteria</taxon>
        <taxon>Bacillati</taxon>
        <taxon>Actinomycetota</taxon>
        <taxon>Actinomycetes</taxon>
        <taxon>Kitasatosporales</taxon>
        <taxon>Streptomycetaceae</taxon>
        <taxon>Streptomyces</taxon>
        <taxon>Streptomyces aurantiacus group</taxon>
    </lineage>
</organism>
<reference evidence="1" key="1">
    <citation type="submission" date="2023-07" db="EMBL/GenBank/DDBJ databases">
        <title>Comparative genomics of wheat-associated soil bacteria to identify genetic determinants of phenazine resistance.</title>
        <authorList>
            <person name="Mouncey N."/>
        </authorList>
    </citation>
    <scope>NUCLEOTIDE SEQUENCE</scope>
    <source>
        <strain evidence="1">V4I22</strain>
    </source>
</reference>
<gene>
    <name evidence="1" type="ORF">QFZ22_009709</name>
</gene>
<evidence type="ECO:0000313" key="1">
    <source>
        <dbReference type="EMBL" id="MDQ0913637.1"/>
    </source>
</evidence>
<evidence type="ECO:0000313" key="2">
    <source>
        <dbReference type="Proteomes" id="UP001234216"/>
    </source>
</evidence>
<name>A0AAW8FU03_9ACTN</name>
<proteinExistence type="predicted"/>
<protein>
    <submittedName>
        <fullName evidence="1">Uncharacterized protein</fullName>
    </submittedName>
</protein>
<dbReference type="EMBL" id="JAUSZV010000006">
    <property type="protein sequence ID" value="MDQ0913637.1"/>
    <property type="molecule type" value="Genomic_DNA"/>
</dbReference>
<accession>A0AAW8FU03</accession>
<dbReference type="AlphaFoldDB" id="A0AAW8FU03"/>
<dbReference type="Proteomes" id="UP001234216">
    <property type="component" value="Unassembled WGS sequence"/>
</dbReference>
<comment type="caution">
    <text evidence="1">The sequence shown here is derived from an EMBL/GenBank/DDBJ whole genome shotgun (WGS) entry which is preliminary data.</text>
</comment>